<protein>
    <submittedName>
        <fullName evidence="2">Uncharacterized protein</fullName>
    </submittedName>
</protein>
<accession>A0A1I1SGL6</accession>
<keyword evidence="3" id="KW-1185">Reference proteome</keyword>
<evidence type="ECO:0000313" key="3">
    <source>
        <dbReference type="Proteomes" id="UP000199517"/>
    </source>
</evidence>
<dbReference type="AlphaFoldDB" id="A0A1I1SGL6"/>
<name>A0A1I1SGL6_9BURK</name>
<keyword evidence="1" id="KW-0812">Transmembrane</keyword>
<keyword evidence="1" id="KW-0472">Membrane</keyword>
<gene>
    <name evidence="2" type="ORF">SAMN04489710_102204</name>
</gene>
<organism evidence="2 3">
    <name type="scientific">Paracidovorax konjaci</name>
    <dbReference type="NCBI Taxonomy" id="32040"/>
    <lineage>
        <taxon>Bacteria</taxon>
        <taxon>Pseudomonadati</taxon>
        <taxon>Pseudomonadota</taxon>
        <taxon>Betaproteobacteria</taxon>
        <taxon>Burkholderiales</taxon>
        <taxon>Comamonadaceae</taxon>
        <taxon>Paracidovorax</taxon>
    </lineage>
</organism>
<keyword evidence="1" id="KW-1133">Transmembrane helix</keyword>
<proteinExistence type="predicted"/>
<evidence type="ECO:0000256" key="1">
    <source>
        <dbReference type="SAM" id="Phobius"/>
    </source>
</evidence>
<dbReference type="OrthoDB" id="8811651at2"/>
<dbReference type="STRING" id="32040.SAMN04489710_102204"/>
<evidence type="ECO:0000313" key="2">
    <source>
        <dbReference type="EMBL" id="SFD45601.1"/>
    </source>
</evidence>
<sequence length="249" mass="25295">MARFYIALHAAVPAALAAVLLLHLFPPAGLEPLARRPAWTVWALIGGWLLLSALLALLGARASTLWRTALALAGALLAVAGAAGWALGAPLAPAMLAGLGLSGLACAGIAVFIGPERVQAERPVRAAAAHRTPPDRGRHGGVRRHAMHLPFWLAGLLAVESFRLAHVAAAGPARPAAMLGLLLACLVALPAATLRLWLPRTSTALWGLAALSYAALAARSGLAQAGLAAGLCAAAAVHAARGRRHGGAR</sequence>
<feature type="transmembrane region" description="Helical" evidence="1">
    <location>
        <begin position="40"/>
        <end position="58"/>
    </location>
</feature>
<dbReference type="Proteomes" id="UP000199517">
    <property type="component" value="Unassembled WGS sequence"/>
</dbReference>
<dbReference type="RefSeq" id="WP_092949925.1">
    <property type="nucleotide sequence ID" value="NZ_FOMQ01000002.1"/>
</dbReference>
<dbReference type="EMBL" id="FOMQ01000002">
    <property type="protein sequence ID" value="SFD45601.1"/>
    <property type="molecule type" value="Genomic_DNA"/>
</dbReference>
<reference evidence="3" key="1">
    <citation type="submission" date="2016-10" db="EMBL/GenBank/DDBJ databases">
        <authorList>
            <person name="Varghese N."/>
            <person name="Submissions S."/>
        </authorList>
    </citation>
    <scope>NUCLEOTIDE SEQUENCE [LARGE SCALE GENOMIC DNA]</scope>
    <source>
        <strain evidence="3">DSM 7481</strain>
    </source>
</reference>
<feature type="transmembrane region" description="Helical" evidence="1">
    <location>
        <begin position="94"/>
        <end position="113"/>
    </location>
</feature>
<feature type="transmembrane region" description="Helical" evidence="1">
    <location>
        <begin position="177"/>
        <end position="198"/>
    </location>
</feature>
<feature type="transmembrane region" description="Helical" evidence="1">
    <location>
        <begin position="70"/>
        <end position="88"/>
    </location>
</feature>